<protein>
    <recommendedName>
        <fullName evidence="3">PhnB-like domain-containing protein</fullName>
    </recommendedName>
</protein>
<dbReference type="EMBL" id="CP141259">
    <property type="protein sequence ID" value="WRL47452.1"/>
    <property type="molecule type" value="Genomic_DNA"/>
</dbReference>
<name>A0ABZ1ASJ9_AROEV</name>
<dbReference type="RefSeq" id="WP_407279928.1">
    <property type="nucleotide sequence ID" value="NZ_CP141259.1"/>
</dbReference>
<dbReference type="Proteomes" id="UP001626593">
    <property type="component" value="Chromosome"/>
</dbReference>
<sequence length="85" mass="8983">MHANLRFGDTEVMLSDGPCAAGPGFRGFSLTASSPDVAGAECAFAALAAGGQVQMAREKTFWSPCFGMLTDRFGVSWMVMAMPEE</sequence>
<proteinExistence type="predicted"/>
<evidence type="ECO:0008006" key="3">
    <source>
        <dbReference type="Google" id="ProtNLM"/>
    </source>
</evidence>
<organism evidence="1 2">
    <name type="scientific">Aromatoleum evansii</name>
    <name type="common">Azoarcus evansii</name>
    <dbReference type="NCBI Taxonomy" id="59406"/>
    <lineage>
        <taxon>Bacteria</taxon>
        <taxon>Pseudomonadati</taxon>
        <taxon>Pseudomonadota</taxon>
        <taxon>Betaproteobacteria</taxon>
        <taxon>Rhodocyclales</taxon>
        <taxon>Rhodocyclaceae</taxon>
        <taxon>Aromatoleum</taxon>
    </lineage>
</organism>
<evidence type="ECO:0000313" key="2">
    <source>
        <dbReference type="Proteomes" id="UP001626593"/>
    </source>
</evidence>
<dbReference type="InterPro" id="IPR029068">
    <property type="entry name" value="Glyas_Bleomycin-R_OHBP_Dase"/>
</dbReference>
<dbReference type="Gene3D" id="3.10.180.10">
    <property type="entry name" value="2,3-Dihydroxybiphenyl 1,2-Dioxygenase, domain 1"/>
    <property type="match status" value="1"/>
</dbReference>
<gene>
    <name evidence="1" type="ORF">U5817_05200</name>
</gene>
<dbReference type="PANTHER" id="PTHR33990">
    <property type="entry name" value="PROTEIN YJDN-RELATED"/>
    <property type="match status" value="1"/>
</dbReference>
<reference evidence="1 2" key="1">
    <citation type="submission" date="2023-12" db="EMBL/GenBank/DDBJ databases">
        <title>A. evansii MAY27, complete genome.</title>
        <authorList>
            <person name="Wang Y."/>
        </authorList>
    </citation>
    <scope>NUCLEOTIDE SEQUENCE [LARGE SCALE GENOMIC DNA]</scope>
    <source>
        <strain evidence="1 2">MAY27</strain>
    </source>
</reference>
<evidence type="ECO:0000313" key="1">
    <source>
        <dbReference type="EMBL" id="WRL47452.1"/>
    </source>
</evidence>
<keyword evidence="2" id="KW-1185">Reference proteome</keyword>
<dbReference type="PANTHER" id="PTHR33990:SF1">
    <property type="entry name" value="PROTEIN YJDN"/>
    <property type="match status" value="1"/>
</dbReference>
<accession>A0ABZ1ASJ9</accession>
<dbReference type="SUPFAM" id="SSF54593">
    <property type="entry name" value="Glyoxalase/Bleomycin resistance protein/Dihydroxybiphenyl dioxygenase"/>
    <property type="match status" value="1"/>
</dbReference>